<dbReference type="GO" id="GO:0003777">
    <property type="term" value="F:microtubule motor activity"/>
    <property type="evidence" value="ECO:0007669"/>
    <property type="project" value="InterPro"/>
</dbReference>
<dbReference type="GO" id="GO:0005524">
    <property type="term" value="F:ATP binding"/>
    <property type="evidence" value="ECO:0007669"/>
    <property type="project" value="UniProtKB-KW"/>
</dbReference>
<sequence length="538" mass="59960">MCLMQLVGERRHEITYTVRVTCVEIYNEQVRDLFDTKKESLPVRHSKDHGFYLENATVVQCTTAKEIVRVVRLAATNRIKSSHLLNERSNRSHCLVTIYIDATPNDPSQGLKKYGKLTIVDLAGSERATDTGAVGQQLKETGHINKSLYCLSQVIQAMTINAKQGGKGNKFVPYRDSKLTMLLIDSLGGNSKTLMLACVNSLPRFATESIRTLEFAMGVAKIKNRPTAVLNPHEKLISDLKEEIRLLKLENMMLRSRTPGYFTEHGDMSEANQFMEELATSPLGNALLSSRHRPIEQHPDDQRSRSANNNVKHSDVVADATRLTRRTLGQERSHQLSTLKKKQAQRLKSKSPRKKSTKPRKQKPTVFSAQADGLPPVKPSIPLFQKRAQFPLPISERPAVLSAPARPSTPPPEYDDLFGVETVPVAPIKSSSRVLLEPLHPEATTSQLTYQRRVSVDAIGPNNTALDPNEHVQRLLREMMTGPSKKTPPSNNALSQPPKPVRRATSSQDASIVAPKAVAMPQFDDDRAQELFAQLCRL</sequence>
<dbReference type="Gene3D" id="3.40.850.10">
    <property type="entry name" value="Kinesin motor domain"/>
    <property type="match status" value="1"/>
</dbReference>
<comment type="caution">
    <text evidence="7">The sequence shown here is derived from an EMBL/GenBank/DDBJ whole genome shotgun (WGS) entry which is preliminary data.</text>
</comment>
<feature type="domain" description="Kinesin motor" evidence="6">
    <location>
        <begin position="1"/>
        <end position="222"/>
    </location>
</feature>
<proteinExistence type="inferred from homology"/>
<protein>
    <recommendedName>
        <fullName evidence="4">Kinesin-like protein</fullName>
    </recommendedName>
</protein>
<organism evidence="7 8">
    <name type="scientific">Pythium oligandrum</name>
    <name type="common">Mycoparasitic fungus</name>
    <dbReference type="NCBI Taxonomy" id="41045"/>
    <lineage>
        <taxon>Eukaryota</taxon>
        <taxon>Sar</taxon>
        <taxon>Stramenopiles</taxon>
        <taxon>Oomycota</taxon>
        <taxon>Peronosporomycetes</taxon>
        <taxon>Pythiales</taxon>
        <taxon>Pythiaceae</taxon>
        <taxon>Pythium</taxon>
    </lineage>
</organism>
<dbReference type="OrthoDB" id="3176171at2759"/>
<dbReference type="GO" id="GO:0005875">
    <property type="term" value="C:microtubule associated complex"/>
    <property type="evidence" value="ECO:0007669"/>
    <property type="project" value="TreeGrafter"/>
</dbReference>
<comment type="caution">
    <text evidence="3">Lacks conserved residue(s) required for the propagation of feature annotation.</text>
</comment>
<name>A0A8K1CT39_PYTOL</name>
<dbReference type="GO" id="GO:0005874">
    <property type="term" value="C:microtubule"/>
    <property type="evidence" value="ECO:0007669"/>
    <property type="project" value="UniProtKB-KW"/>
</dbReference>
<reference evidence="7" key="1">
    <citation type="submission" date="2019-03" db="EMBL/GenBank/DDBJ databases">
        <title>Long read genome sequence of the mycoparasitic Pythium oligandrum ATCC 38472 isolated from sugarbeet rhizosphere.</title>
        <authorList>
            <person name="Gaulin E."/>
        </authorList>
    </citation>
    <scope>NUCLEOTIDE SEQUENCE</scope>
    <source>
        <strain evidence="7">ATCC 38472_TT</strain>
    </source>
</reference>
<dbReference type="GO" id="GO:0007018">
    <property type="term" value="P:microtubule-based movement"/>
    <property type="evidence" value="ECO:0007669"/>
    <property type="project" value="InterPro"/>
</dbReference>
<evidence type="ECO:0000256" key="4">
    <source>
        <dbReference type="RuleBase" id="RU000394"/>
    </source>
</evidence>
<dbReference type="SMART" id="SM00129">
    <property type="entry name" value="KISc"/>
    <property type="match status" value="1"/>
</dbReference>
<keyword evidence="8" id="KW-1185">Reference proteome</keyword>
<evidence type="ECO:0000256" key="1">
    <source>
        <dbReference type="ARBA" id="ARBA00022741"/>
    </source>
</evidence>
<feature type="compositionally biased region" description="Basic and acidic residues" evidence="5">
    <location>
        <begin position="295"/>
        <end position="304"/>
    </location>
</feature>
<dbReference type="AlphaFoldDB" id="A0A8K1CT39"/>
<dbReference type="InterPro" id="IPR027417">
    <property type="entry name" value="P-loop_NTPase"/>
</dbReference>
<evidence type="ECO:0000256" key="3">
    <source>
        <dbReference type="PROSITE-ProRule" id="PRU00283"/>
    </source>
</evidence>
<dbReference type="GO" id="GO:0008017">
    <property type="term" value="F:microtubule binding"/>
    <property type="evidence" value="ECO:0007669"/>
    <property type="project" value="InterPro"/>
</dbReference>
<dbReference type="InterPro" id="IPR019821">
    <property type="entry name" value="Kinesin_motor_CS"/>
</dbReference>
<dbReference type="EMBL" id="SPLM01000002">
    <property type="protein sequence ID" value="TMW68749.1"/>
    <property type="molecule type" value="Genomic_DNA"/>
</dbReference>
<feature type="compositionally biased region" description="Basic residues" evidence="5">
    <location>
        <begin position="339"/>
        <end position="363"/>
    </location>
</feature>
<dbReference type="InterPro" id="IPR027640">
    <property type="entry name" value="Kinesin-like_fam"/>
</dbReference>
<feature type="region of interest" description="Disordered" evidence="5">
    <location>
        <begin position="478"/>
        <end position="512"/>
    </location>
</feature>
<feature type="region of interest" description="Disordered" evidence="5">
    <location>
        <begin position="295"/>
        <end position="380"/>
    </location>
</feature>
<comment type="similarity">
    <text evidence="3 4">Belongs to the TRAFAC class myosin-kinesin ATPase superfamily. Kinesin family.</text>
</comment>
<keyword evidence="4" id="KW-0493">Microtubule</keyword>
<dbReference type="Pfam" id="PF00225">
    <property type="entry name" value="Kinesin"/>
    <property type="match status" value="1"/>
</dbReference>
<gene>
    <name evidence="7" type="ORF">Poli38472_006217</name>
</gene>
<dbReference type="PROSITE" id="PS00411">
    <property type="entry name" value="KINESIN_MOTOR_1"/>
    <property type="match status" value="1"/>
</dbReference>
<keyword evidence="1 4" id="KW-0547">Nucleotide-binding</keyword>
<dbReference type="GO" id="GO:0051231">
    <property type="term" value="P:spindle elongation"/>
    <property type="evidence" value="ECO:0007669"/>
    <property type="project" value="TreeGrafter"/>
</dbReference>
<dbReference type="InterPro" id="IPR036961">
    <property type="entry name" value="Kinesin_motor_dom_sf"/>
</dbReference>
<dbReference type="InterPro" id="IPR001752">
    <property type="entry name" value="Kinesin_motor_dom"/>
</dbReference>
<evidence type="ECO:0000256" key="5">
    <source>
        <dbReference type="SAM" id="MobiDB-lite"/>
    </source>
</evidence>
<evidence type="ECO:0000313" key="8">
    <source>
        <dbReference type="Proteomes" id="UP000794436"/>
    </source>
</evidence>
<dbReference type="PANTHER" id="PTHR47969:SF33">
    <property type="entry name" value="KINESIN-LIKE PROTEIN"/>
    <property type="match status" value="1"/>
</dbReference>
<dbReference type="Proteomes" id="UP000794436">
    <property type="component" value="Unassembled WGS sequence"/>
</dbReference>
<evidence type="ECO:0000259" key="6">
    <source>
        <dbReference type="PROSITE" id="PS50067"/>
    </source>
</evidence>
<evidence type="ECO:0000313" key="7">
    <source>
        <dbReference type="EMBL" id="TMW68749.1"/>
    </source>
</evidence>
<evidence type="ECO:0000256" key="2">
    <source>
        <dbReference type="ARBA" id="ARBA00022840"/>
    </source>
</evidence>
<dbReference type="PROSITE" id="PS50067">
    <property type="entry name" value="KINESIN_MOTOR_2"/>
    <property type="match status" value="1"/>
</dbReference>
<dbReference type="PANTHER" id="PTHR47969">
    <property type="entry name" value="CHROMOSOME-ASSOCIATED KINESIN KIF4A-RELATED"/>
    <property type="match status" value="1"/>
</dbReference>
<keyword evidence="2 4" id="KW-0067">ATP-binding</keyword>
<dbReference type="GO" id="GO:0007052">
    <property type="term" value="P:mitotic spindle organization"/>
    <property type="evidence" value="ECO:0007669"/>
    <property type="project" value="TreeGrafter"/>
</dbReference>
<keyword evidence="4" id="KW-0505">Motor protein</keyword>
<dbReference type="SUPFAM" id="SSF52540">
    <property type="entry name" value="P-loop containing nucleoside triphosphate hydrolases"/>
    <property type="match status" value="1"/>
</dbReference>
<accession>A0A8K1CT39</accession>
<dbReference type="PRINTS" id="PR00380">
    <property type="entry name" value="KINESINHEAVY"/>
</dbReference>